<dbReference type="InterPro" id="IPR012902">
    <property type="entry name" value="N_methyl_site"/>
</dbReference>
<protein>
    <submittedName>
        <fullName evidence="2">Prepilin-type N-terminal cleavage/methylation domain protein</fullName>
    </submittedName>
</protein>
<evidence type="ECO:0000313" key="3">
    <source>
        <dbReference type="Proteomes" id="UP000030675"/>
    </source>
</evidence>
<dbReference type="RefSeq" id="WP_023933930.1">
    <property type="nucleotide sequence ID" value="NZ_DF196819.1"/>
</dbReference>
<dbReference type="PROSITE" id="PS00409">
    <property type="entry name" value="PROKAR_NTER_METHYL"/>
    <property type="match status" value="1"/>
</dbReference>
<sequence>MDRYGAIARQSKGFSLIELVIVIVILGILAVTAAPRFLSISSDATKASLNGIAGSLRTVIDLVEYKAIMQGKEHQYGVEVDVDGNKIFTYFGAPRAKWTAGSDHDGLMTIMTQDFKYLGNASGFSKDKVETTPCTDAEFCVIDQIRPGKVFPETDGWSLAIIPQGKTLQDKCFAYYSAKMDEATQQVLSKKIATQEDGC</sequence>
<dbReference type="Proteomes" id="UP000030675">
    <property type="component" value="Unassembled WGS sequence"/>
</dbReference>
<dbReference type="eggNOG" id="COG2165">
    <property type="taxonomic scope" value="Bacteria"/>
</dbReference>
<dbReference type="Gene3D" id="3.30.700.10">
    <property type="entry name" value="Glycoprotein, Type 4 Pilin"/>
    <property type="match status" value="1"/>
</dbReference>
<dbReference type="SUPFAM" id="SSF54523">
    <property type="entry name" value="Pili subunits"/>
    <property type="match status" value="1"/>
</dbReference>
<keyword evidence="1" id="KW-0812">Transmembrane</keyword>
<reference evidence="3" key="1">
    <citation type="submission" date="2012-12" db="EMBL/GenBank/DDBJ databases">
        <title>Genome Sequence of Photobacterium leiognathi lrivu.4.1.</title>
        <authorList>
            <person name="Urbanczyk H."/>
            <person name="Ogura Y."/>
            <person name="Hayashi T."/>
            <person name="Dunlap P.V."/>
        </authorList>
    </citation>
    <scope>NUCLEOTIDE SEQUENCE [LARGE SCALE GENOMIC DNA]</scope>
    <source>
        <strain evidence="3">lrivu.4.1</strain>
    </source>
</reference>
<dbReference type="Pfam" id="PF07963">
    <property type="entry name" value="N_methyl"/>
    <property type="match status" value="1"/>
</dbReference>
<evidence type="ECO:0000313" key="2">
    <source>
        <dbReference type="EMBL" id="GAD31179.1"/>
    </source>
</evidence>
<accession>A0A0U1P9B4</accession>
<keyword evidence="1" id="KW-0472">Membrane</keyword>
<gene>
    <name evidence="2" type="ORF">PLEI_2836</name>
</gene>
<feature type="transmembrane region" description="Helical" evidence="1">
    <location>
        <begin position="16"/>
        <end position="38"/>
    </location>
</feature>
<dbReference type="HOGENOM" id="CLU_098637_3_1_6"/>
<dbReference type="EMBL" id="DF196819">
    <property type="protein sequence ID" value="GAD31179.1"/>
    <property type="molecule type" value="Genomic_DNA"/>
</dbReference>
<dbReference type="InterPro" id="IPR045584">
    <property type="entry name" value="Pilin-like"/>
</dbReference>
<organism evidence="2 3">
    <name type="scientific">Photobacterium leiognathi lrivu.4.1</name>
    <dbReference type="NCBI Taxonomy" id="1248232"/>
    <lineage>
        <taxon>Bacteria</taxon>
        <taxon>Pseudomonadati</taxon>
        <taxon>Pseudomonadota</taxon>
        <taxon>Gammaproteobacteria</taxon>
        <taxon>Vibrionales</taxon>
        <taxon>Vibrionaceae</taxon>
        <taxon>Photobacterium</taxon>
    </lineage>
</organism>
<proteinExistence type="predicted"/>
<dbReference type="AlphaFoldDB" id="A0A0U1P9B4"/>
<name>A0A0U1P9B4_PHOLE</name>
<dbReference type="NCBIfam" id="TIGR02532">
    <property type="entry name" value="IV_pilin_GFxxxE"/>
    <property type="match status" value="1"/>
</dbReference>
<evidence type="ECO:0000256" key="1">
    <source>
        <dbReference type="SAM" id="Phobius"/>
    </source>
</evidence>
<keyword evidence="1" id="KW-1133">Transmembrane helix</keyword>